<dbReference type="EMBL" id="CWJL01000014">
    <property type="protein sequence ID" value="CRY67720.1"/>
    <property type="molecule type" value="Genomic_DNA"/>
</dbReference>
<reference evidence="2 3" key="3">
    <citation type="submission" date="2015-03" db="EMBL/GenBank/DDBJ databases">
        <authorList>
            <consortium name="Pathogen Informatics"/>
            <person name="Murphy D."/>
        </authorList>
    </citation>
    <scope>NUCLEOTIDE SEQUENCE [LARGE SCALE GENOMIC DNA]</scope>
    <source>
        <strain evidence="2">Type strain: CIP110230</strain>
        <strain evidence="3">type strain: CIP110230</strain>
    </source>
</reference>
<accession>A0A0T9R9M5</accession>
<evidence type="ECO:0000313" key="4">
    <source>
        <dbReference type="Proteomes" id="UP000045840"/>
    </source>
</evidence>
<dbReference type="EMBL" id="CQAZ01000059">
    <property type="protein sequence ID" value="CNI51666.1"/>
    <property type="molecule type" value="Genomic_DNA"/>
</dbReference>
<sequence length="43" mass="5279">MNISAYDFIMKELTTHTVSTWKYIPRLIKKRQLNVIYNPKYFI</sequence>
<name>A0A0T9R9M5_9GAMM</name>
<reference evidence="4" key="1">
    <citation type="submission" date="2015-03" db="EMBL/GenBank/DDBJ databases">
        <authorList>
            <consortium name="Pathogen Informatics"/>
        </authorList>
    </citation>
    <scope>NUCLEOTIDE SEQUENCE [LARGE SCALE GENOMIC DNA]</scope>
    <source>
        <strain evidence="4">A125KOH2</strain>
    </source>
</reference>
<dbReference type="Proteomes" id="UP000045840">
    <property type="component" value="Unassembled WGS sequence"/>
</dbReference>
<evidence type="ECO:0000313" key="3">
    <source>
        <dbReference type="Proteomes" id="UP000044625"/>
    </source>
</evidence>
<evidence type="ECO:0000313" key="2">
    <source>
        <dbReference type="EMBL" id="CRY67720.1"/>
    </source>
</evidence>
<dbReference type="AlphaFoldDB" id="A0A0T9R9M5"/>
<organism evidence="1 4">
    <name type="scientific">Yersinia pekkanenii</name>
    <dbReference type="NCBI Taxonomy" id="1288385"/>
    <lineage>
        <taxon>Bacteria</taxon>
        <taxon>Pseudomonadati</taxon>
        <taxon>Pseudomonadota</taxon>
        <taxon>Gammaproteobacteria</taxon>
        <taxon>Enterobacterales</taxon>
        <taxon>Yersiniaceae</taxon>
        <taxon>Yersinia</taxon>
    </lineage>
</organism>
<evidence type="ECO:0000313" key="1">
    <source>
        <dbReference type="EMBL" id="CNI51666.1"/>
    </source>
</evidence>
<gene>
    <name evidence="1" type="ORF">ERS008529_04251</name>
    <name evidence="2" type="ORF">ERS137968_02802</name>
</gene>
<proteinExistence type="predicted"/>
<keyword evidence="3" id="KW-1185">Reference proteome</keyword>
<dbReference type="Proteomes" id="UP000044625">
    <property type="component" value="Unassembled WGS sequence"/>
</dbReference>
<protein>
    <submittedName>
        <fullName evidence="1">Uncharacterized protein</fullName>
    </submittedName>
</protein>
<dbReference type="STRING" id="1288385.ERS137968_02802"/>
<reference evidence="1" key="2">
    <citation type="submission" date="2015-03" db="EMBL/GenBank/DDBJ databases">
        <authorList>
            <person name="Murphy D."/>
        </authorList>
    </citation>
    <scope>NUCLEOTIDE SEQUENCE [LARGE SCALE GENOMIC DNA]</scope>
    <source>
        <strain evidence="1">A125KOH2</strain>
    </source>
</reference>